<evidence type="ECO:0000259" key="6">
    <source>
        <dbReference type="PROSITE" id="PS50048"/>
    </source>
</evidence>
<keyword evidence="2" id="KW-0805">Transcription regulation</keyword>
<dbReference type="PANTHER" id="PTHR37534:SF46">
    <property type="entry name" value="ZN(II)2CYS6 TRANSCRIPTION FACTOR (EUROFUNG)"/>
    <property type="match status" value="1"/>
</dbReference>
<dbReference type="AlphaFoldDB" id="A0A0D1VPS3"/>
<dbReference type="SUPFAM" id="SSF57701">
    <property type="entry name" value="Zn2/Cys6 DNA-binding domain"/>
    <property type="match status" value="1"/>
</dbReference>
<dbReference type="InterPro" id="IPR001138">
    <property type="entry name" value="Zn2Cys6_DnaBD"/>
</dbReference>
<dbReference type="InterPro" id="IPR021858">
    <property type="entry name" value="Fun_TF"/>
</dbReference>
<dbReference type="InterPro" id="IPR036864">
    <property type="entry name" value="Zn2-C6_fun-type_DNA-bd_sf"/>
</dbReference>
<dbReference type="CDD" id="cd00067">
    <property type="entry name" value="GAL4"/>
    <property type="match status" value="1"/>
</dbReference>
<evidence type="ECO:0000256" key="5">
    <source>
        <dbReference type="ARBA" id="ARBA00023242"/>
    </source>
</evidence>
<dbReference type="SMART" id="SM00066">
    <property type="entry name" value="GAL4"/>
    <property type="match status" value="1"/>
</dbReference>
<dbReference type="HOGENOM" id="CLU_023417_3_0_1"/>
<dbReference type="GO" id="GO:0003677">
    <property type="term" value="F:DNA binding"/>
    <property type="evidence" value="ECO:0007669"/>
    <property type="project" value="UniProtKB-KW"/>
</dbReference>
<dbReference type="PANTHER" id="PTHR37534">
    <property type="entry name" value="TRANSCRIPTIONAL ACTIVATOR PROTEIN UGA3"/>
    <property type="match status" value="1"/>
</dbReference>
<dbReference type="PROSITE" id="PS50048">
    <property type="entry name" value="ZN2_CY6_FUNGAL_2"/>
    <property type="match status" value="1"/>
</dbReference>
<dbReference type="Pfam" id="PF00172">
    <property type="entry name" value="Zn_clus"/>
    <property type="match status" value="1"/>
</dbReference>
<dbReference type="GO" id="GO:0000981">
    <property type="term" value="F:DNA-binding transcription factor activity, RNA polymerase II-specific"/>
    <property type="evidence" value="ECO:0007669"/>
    <property type="project" value="InterPro"/>
</dbReference>
<evidence type="ECO:0000313" key="8">
    <source>
        <dbReference type="Proteomes" id="UP000053599"/>
    </source>
</evidence>
<evidence type="ECO:0000256" key="1">
    <source>
        <dbReference type="ARBA" id="ARBA00004123"/>
    </source>
</evidence>
<evidence type="ECO:0000256" key="3">
    <source>
        <dbReference type="ARBA" id="ARBA00023125"/>
    </source>
</evidence>
<keyword evidence="3" id="KW-0238">DNA-binding</keyword>
<organism evidence="7 8">
    <name type="scientific">Exophiala sideris</name>
    <dbReference type="NCBI Taxonomy" id="1016849"/>
    <lineage>
        <taxon>Eukaryota</taxon>
        <taxon>Fungi</taxon>
        <taxon>Dikarya</taxon>
        <taxon>Ascomycota</taxon>
        <taxon>Pezizomycotina</taxon>
        <taxon>Eurotiomycetes</taxon>
        <taxon>Chaetothyriomycetidae</taxon>
        <taxon>Chaetothyriales</taxon>
        <taxon>Herpotrichiellaceae</taxon>
        <taxon>Exophiala</taxon>
    </lineage>
</organism>
<reference evidence="7 8" key="1">
    <citation type="submission" date="2015-01" db="EMBL/GenBank/DDBJ databases">
        <title>The Genome Sequence of Exophiala sideris CBS121828.</title>
        <authorList>
            <consortium name="The Broad Institute Genomics Platform"/>
            <person name="Cuomo C."/>
            <person name="de Hoog S."/>
            <person name="Gorbushina A."/>
            <person name="Stielow B."/>
            <person name="Teixiera M."/>
            <person name="Abouelleil A."/>
            <person name="Chapman S.B."/>
            <person name="Priest M."/>
            <person name="Young S.K."/>
            <person name="Wortman J."/>
            <person name="Nusbaum C."/>
            <person name="Birren B."/>
        </authorList>
    </citation>
    <scope>NUCLEOTIDE SEQUENCE [LARGE SCALE GENOMIC DNA]</scope>
    <source>
        <strain evidence="7 8">CBS 121828</strain>
    </source>
</reference>
<feature type="domain" description="Zn(2)-C6 fungal-type" evidence="6">
    <location>
        <begin position="15"/>
        <end position="45"/>
    </location>
</feature>
<comment type="subcellular location">
    <subcellularLocation>
        <location evidence="1">Nucleus</location>
    </subcellularLocation>
</comment>
<evidence type="ECO:0000313" key="7">
    <source>
        <dbReference type="EMBL" id="KIV78090.1"/>
    </source>
</evidence>
<accession>A0A0D1VPS3</accession>
<name>A0A0D1VPS3_9EURO</name>
<gene>
    <name evidence="7" type="ORF">PV11_09847</name>
</gene>
<dbReference type="Pfam" id="PF11951">
    <property type="entry name" value="Fungal_trans_2"/>
    <property type="match status" value="1"/>
</dbReference>
<protein>
    <recommendedName>
        <fullName evidence="6">Zn(2)-C6 fungal-type domain-containing protein</fullName>
    </recommendedName>
</protein>
<dbReference type="GO" id="GO:0008270">
    <property type="term" value="F:zinc ion binding"/>
    <property type="evidence" value="ECO:0007669"/>
    <property type="project" value="InterPro"/>
</dbReference>
<dbReference type="Gene3D" id="4.10.240.10">
    <property type="entry name" value="Zn(2)-C6 fungal-type DNA-binding domain"/>
    <property type="match status" value="1"/>
</dbReference>
<evidence type="ECO:0000256" key="4">
    <source>
        <dbReference type="ARBA" id="ARBA00023163"/>
    </source>
</evidence>
<dbReference type="STRING" id="1016849.A0A0D1VPS3"/>
<proteinExistence type="predicted"/>
<dbReference type="Proteomes" id="UP000053599">
    <property type="component" value="Unassembled WGS sequence"/>
</dbReference>
<evidence type="ECO:0000256" key="2">
    <source>
        <dbReference type="ARBA" id="ARBA00023015"/>
    </source>
</evidence>
<dbReference type="OrthoDB" id="1919336at2759"/>
<sequence length="495" mass="56751">MGSGNQPAKLRTKTGCQICRNRKKKCDETRPSCQRCVALGLSCQWPTAEDLLDRRCTPARRQKSVSQSPVLSKARLNRDHDRDGVVATSSAIELESRLSLLSESAAHRALSRDLESVIARHFVDKYYCLLLLPNCHPDYSRGWITDIQRLMVECKSLQYSVLACAASHLHYIDDSSQMQELALTYYSHALRGLSELLAKPGQLESHNGLLMSVMLLYLHGCMGRGTYTDIPRHVNAAIRILSLRLMSHDESISKPFDRLAVESVLYQIFLVTMGSWSDPIELDYHFNAQFWLQAERLLTLSTLFPDRSMSFNSPVLGLPLGLFKLALSIKQLYQSPLRSDPETLEQFRSELENWEGAVLSDQDLDPLSADEERNGAHQYYRDAAYLYILTASMLIEQLSDLEEEKTGPPEAAPSDCWQVRKVCQILRAHRDDDEWARCFIGNWPVYTLGFFMQKPEDMRLVWEDLLKRWNLTKFGQVARFRKDVENTWARRGFTM</sequence>
<dbReference type="CDD" id="cd12148">
    <property type="entry name" value="fungal_TF_MHR"/>
    <property type="match status" value="1"/>
</dbReference>
<keyword evidence="5" id="KW-0539">Nucleus</keyword>
<dbReference type="PROSITE" id="PS00463">
    <property type="entry name" value="ZN2_CY6_FUNGAL_1"/>
    <property type="match status" value="1"/>
</dbReference>
<dbReference type="EMBL" id="KN846954">
    <property type="protein sequence ID" value="KIV78090.1"/>
    <property type="molecule type" value="Genomic_DNA"/>
</dbReference>
<dbReference type="GO" id="GO:0005634">
    <property type="term" value="C:nucleus"/>
    <property type="evidence" value="ECO:0007669"/>
    <property type="project" value="UniProtKB-SubCell"/>
</dbReference>
<keyword evidence="4" id="KW-0804">Transcription</keyword>